<reference evidence="4 5" key="1">
    <citation type="journal article" date="2010" name="Science">
        <title>Pathogenicity determinants in smut fungi revealed by genome comparison.</title>
        <authorList>
            <person name="Schirawski J."/>
            <person name="Mannhaupt G."/>
            <person name="Muench K."/>
            <person name="Brefort T."/>
            <person name="Schipper K."/>
            <person name="Doehlemann G."/>
            <person name="Di Stasio M."/>
            <person name="Roessel N."/>
            <person name="Mendoza-Mendoza A."/>
            <person name="Pester D."/>
            <person name="Mueller O."/>
            <person name="Winterberg B."/>
            <person name="Meyer E."/>
            <person name="Ghareeb H."/>
            <person name="Wollenberg T."/>
            <person name="Muensterkoetter M."/>
            <person name="Wong P."/>
            <person name="Walter M."/>
            <person name="Stukenbrock E."/>
            <person name="Gueldener U."/>
            <person name="Kahmann R."/>
        </authorList>
    </citation>
    <scope>NUCLEOTIDE SEQUENCE [LARGE SCALE GENOMIC DNA]</scope>
    <source>
        <strain evidence="5">SRZ2</strain>
    </source>
</reference>
<dbReference type="Pfam" id="PF03184">
    <property type="entry name" value="DDE_1"/>
    <property type="match status" value="1"/>
</dbReference>
<evidence type="ECO:0000259" key="3">
    <source>
        <dbReference type="PROSITE" id="PS51253"/>
    </source>
</evidence>
<dbReference type="InterPro" id="IPR050863">
    <property type="entry name" value="CenT-Element_Derived"/>
</dbReference>
<dbReference type="Pfam" id="PF03221">
    <property type="entry name" value="HTH_Tnp_Tc5"/>
    <property type="match status" value="1"/>
</dbReference>
<sequence length="443" mass="49061">MQGYHTKKDGHTAQQALPPEAETALVQLIRRSALTGFPLTPTHIREHANDVARGVPGHPEPINIGEHWMQAFLIRHLSIHSHWSRCLDNARLTGATEEVVRDSFNCLGEAMHEFRVASTNVFNMDETGFMFGQAASERVVLENVFDRNTRPSTPSEWRLLIIDGHRSHTSQAFCDALWAHQIVPFLLPPHAMHVMQLLDVSIFGPLMAAYRRIVSNAAEHVDAVDKAQFGTFYAQAQEKVLTQTPLQEVAVPRSDSDFNAALDATLDAHAQEPGSQEVQTLKRTLQQTNAAAQASIVVLKAEVNMLRAQHEQKRKMAAKVGRKVAKGDLRVLSKDIMITREFAERELVVKGWERLAKKRSQGRREEEEEVPPPAAAVDDGGEASEDDEEGVLTSLATPPPPPMRTFLDELDDNEPLSAIDEVDPGGFGFFDTVPVASSSRGKC</sequence>
<dbReference type="PANTHER" id="PTHR19303:SF74">
    <property type="entry name" value="POGO TRANSPOSABLE ELEMENT WITH KRAB DOMAIN"/>
    <property type="match status" value="1"/>
</dbReference>
<dbReference type="EMBL" id="FQ311463">
    <property type="protein sequence ID" value="CBQ72315.1"/>
    <property type="molecule type" value="Genomic_DNA"/>
</dbReference>
<evidence type="ECO:0000313" key="5">
    <source>
        <dbReference type="Proteomes" id="UP000008867"/>
    </source>
</evidence>
<dbReference type="eggNOG" id="KOG3105">
    <property type="taxonomic scope" value="Eukaryota"/>
</dbReference>
<dbReference type="InterPro" id="IPR006600">
    <property type="entry name" value="HTH_CenpB_DNA-bd_dom"/>
</dbReference>
<dbReference type="GO" id="GO:0003677">
    <property type="term" value="F:DNA binding"/>
    <property type="evidence" value="ECO:0007669"/>
    <property type="project" value="UniProtKB-KW"/>
</dbReference>
<dbReference type="VEuPathDB" id="FungiDB:sr13023"/>
<keyword evidence="1" id="KW-0238">DNA-binding</keyword>
<dbReference type="HOGENOM" id="CLU_013929_21_0_1"/>
<proteinExistence type="predicted"/>
<evidence type="ECO:0000313" key="4">
    <source>
        <dbReference type="EMBL" id="CBQ72315.1"/>
    </source>
</evidence>
<evidence type="ECO:0000256" key="2">
    <source>
        <dbReference type="SAM" id="MobiDB-lite"/>
    </source>
</evidence>
<feature type="region of interest" description="Disordered" evidence="2">
    <location>
        <begin position="356"/>
        <end position="428"/>
    </location>
</feature>
<dbReference type="OrthoDB" id="3238847at2759"/>
<dbReference type="Proteomes" id="UP000008867">
    <property type="component" value="Chromosome 4"/>
</dbReference>
<dbReference type="AlphaFoldDB" id="E6ZYK8"/>
<protein>
    <submittedName>
        <fullName evidence="4">Related to transposase</fullName>
    </submittedName>
</protein>
<name>E6ZYK8_SPORE</name>
<gene>
    <name evidence="4" type="ORF">sr13023</name>
</gene>
<accession>E6ZYK8</accession>
<dbReference type="InterPro" id="IPR004875">
    <property type="entry name" value="DDE_SF_endonuclease_dom"/>
</dbReference>
<dbReference type="PROSITE" id="PS51253">
    <property type="entry name" value="HTH_CENPB"/>
    <property type="match status" value="1"/>
</dbReference>
<dbReference type="GO" id="GO:0005634">
    <property type="term" value="C:nucleus"/>
    <property type="evidence" value="ECO:0007669"/>
    <property type="project" value="TreeGrafter"/>
</dbReference>
<keyword evidence="5" id="KW-1185">Reference proteome</keyword>
<evidence type="ECO:0000256" key="1">
    <source>
        <dbReference type="ARBA" id="ARBA00023125"/>
    </source>
</evidence>
<feature type="compositionally biased region" description="Acidic residues" evidence="2">
    <location>
        <begin position="379"/>
        <end position="390"/>
    </location>
</feature>
<dbReference type="PANTHER" id="PTHR19303">
    <property type="entry name" value="TRANSPOSON"/>
    <property type="match status" value="1"/>
</dbReference>
<feature type="domain" description="HTH CENPB-type" evidence="3">
    <location>
        <begin position="9"/>
        <end position="82"/>
    </location>
</feature>
<organism evidence="4 5">
    <name type="scientific">Sporisorium reilianum (strain SRZ2)</name>
    <name type="common">Maize head smut fungus</name>
    <dbReference type="NCBI Taxonomy" id="999809"/>
    <lineage>
        <taxon>Eukaryota</taxon>
        <taxon>Fungi</taxon>
        <taxon>Dikarya</taxon>
        <taxon>Basidiomycota</taxon>
        <taxon>Ustilaginomycotina</taxon>
        <taxon>Ustilaginomycetes</taxon>
        <taxon>Ustilaginales</taxon>
        <taxon>Ustilaginaceae</taxon>
        <taxon>Sporisorium</taxon>
    </lineage>
</organism>